<dbReference type="OrthoDB" id="6272838at2"/>
<name>A0A135I8R0_9GAMM</name>
<gene>
    <name evidence="1" type="ORF">ATN88_20230</name>
</gene>
<comment type="caution">
    <text evidence="1">The sequence shown here is derived from an EMBL/GenBank/DDBJ whole genome shotgun (WGS) entry which is preliminary data.</text>
</comment>
<organism evidence="1 2">
    <name type="scientific">Enterovibrio coralii</name>
    <dbReference type="NCBI Taxonomy" id="294935"/>
    <lineage>
        <taxon>Bacteria</taxon>
        <taxon>Pseudomonadati</taxon>
        <taxon>Pseudomonadota</taxon>
        <taxon>Gammaproteobacteria</taxon>
        <taxon>Vibrionales</taxon>
        <taxon>Vibrionaceae</taxon>
        <taxon>Enterovibrio</taxon>
    </lineage>
</organism>
<sequence length="142" mass="16319">MRNFLKSKMIAYTIFLLVVTLHTLSYCKYEALEEQALREQKAAFSDYFVGDDERLKLVWFSNEDNTISIALAISGLGDKPQELDRLRDNAKRFVFEKVCNSPALVDYLDQGNYISVDIRNDDSSSYGVNHITNVMMSANRCR</sequence>
<dbReference type="RefSeq" id="WP_067415358.1">
    <property type="nucleotide sequence ID" value="NZ_LNTY01000033.1"/>
</dbReference>
<proteinExistence type="predicted"/>
<dbReference type="Proteomes" id="UP000070529">
    <property type="component" value="Unassembled WGS sequence"/>
</dbReference>
<evidence type="ECO:0000313" key="2">
    <source>
        <dbReference type="Proteomes" id="UP000070529"/>
    </source>
</evidence>
<dbReference type="EMBL" id="LNTY01000033">
    <property type="protein sequence ID" value="KXF81831.1"/>
    <property type="molecule type" value="Genomic_DNA"/>
</dbReference>
<dbReference type="AlphaFoldDB" id="A0A135I8R0"/>
<accession>A0A135I8R0</accession>
<protein>
    <submittedName>
        <fullName evidence="1">Uncharacterized protein</fullName>
    </submittedName>
</protein>
<reference evidence="1 2" key="1">
    <citation type="submission" date="2015-11" db="EMBL/GenBank/DDBJ databases">
        <title>Genomic Taxonomy of the Vibrionaceae.</title>
        <authorList>
            <person name="Gomez-Gil B."/>
            <person name="Enciso-Ibarra J."/>
        </authorList>
    </citation>
    <scope>NUCLEOTIDE SEQUENCE [LARGE SCALE GENOMIC DNA]</scope>
    <source>
        <strain evidence="1 2">CAIM 912</strain>
    </source>
</reference>
<keyword evidence="2" id="KW-1185">Reference proteome</keyword>
<evidence type="ECO:0000313" key="1">
    <source>
        <dbReference type="EMBL" id="KXF81831.1"/>
    </source>
</evidence>